<protein>
    <submittedName>
        <fullName evidence="7">RNA polymerase sigma-70 factor</fullName>
    </submittedName>
</protein>
<evidence type="ECO:0000256" key="2">
    <source>
        <dbReference type="ARBA" id="ARBA00023015"/>
    </source>
</evidence>
<dbReference type="InterPro" id="IPR013249">
    <property type="entry name" value="RNA_pol_sigma70_r4_t2"/>
</dbReference>
<evidence type="ECO:0000313" key="8">
    <source>
        <dbReference type="Proteomes" id="UP000023541"/>
    </source>
</evidence>
<keyword evidence="8" id="KW-1185">Reference proteome</keyword>
<dbReference type="Pfam" id="PF08281">
    <property type="entry name" value="Sigma70_r4_2"/>
    <property type="match status" value="1"/>
</dbReference>
<dbReference type="eggNOG" id="COG1595">
    <property type="taxonomic scope" value="Bacteria"/>
</dbReference>
<gene>
    <name evidence="7" type="ORF">ATO12_22345</name>
</gene>
<dbReference type="RefSeq" id="WP_034244315.1">
    <property type="nucleotide sequence ID" value="NZ_AQRA01000007.1"/>
</dbReference>
<keyword evidence="2" id="KW-0805">Transcription regulation</keyword>
<dbReference type="CDD" id="cd06171">
    <property type="entry name" value="Sigma70_r4"/>
    <property type="match status" value="1"/>
</dbReference>
<dbReference type="EMBL" id="AQRA01000007">
    <property type="protein sequence ID" value="EZH72871.1"/>
    <property type="molecule type" value="Genomic_DNA"/>
</dbReference>
<evidence type="ECO:0000259" key="6">
    <source>
        <dbReference type="Pfam" id="PF08281"/>
    </source>
</evidence>
<reference evidence="7 8" key="1">
    <citation type="submission" date="2014-04" db="EMBL/GenBank/DDBJ databases">
        <title>Aquimarina sp. 22II-S11-z7 Genome Sequencing.</title>
        <authorList>
            <person name="Lai Q."/>
        </authorList>
    </citation>
    <scope>NUCLEOTIDE SEQUENCE [LARGE SCALE GENOMIC DNA]</scope>
    <source>
        <strain evidence="7 8">22II-S11-z7</strain>
    </source>
</reference>
<evidence type="ECO:0000256" key="4">
    <source>
        <dbReference type="ARBA" id="ARBA00023163"/>
    </source>
</evidence>
<evidence type="ECO:0000256" key="1">
    <source>
        <dbReference type="ARBA" id="ARBA00010641"/>
    </source>
</evidence>
<sequence>METSNLWKIYHEDIRLFIKSKVTNDQTVDDLIQETFIKVHSNKNKLRDHSKIKSWLFTIARNTVYDYLKENKQTIGFVKEQIYEETTDHSEKDCLPGLINRLPEKYRKPLLLSDVKGVKQKQIAEQLGIPLSTVKSQIQRARKMIIQGYMDCCNYKLDDKGKLVGETKEKENCKICR</sequence>
<dbReference type="GO" id="GO:0006352">
    <property type="term" value="P:DNA-templated transcription initiation"/>
    <property type="evidence" value="ECO:0007669"/>
    <property type="project" value="InterPro"/>
</dbReference>
<dbReference type="Gene3D" id="1.10.10.10">
    <property type="entry name" value="Winged helix-like DNA-binding domain superfamily/Winged helix DNA-binding domain"/>
    <property type="match status" value="1"/>
</dbReference>
<evidence type="ECO:0000256" key="3">
    <source>
        <dbReference type="ARBA" id="ARBA00023082"/>
    </source>
</evidence>
<feature type="domain" description="RNA polymerase sigma-70 region 2" evidence="5">
    <location>
        <begin position="9"/>
        <end position="72"/>
    </location>
</feature>
<proteinExistence type="inferred from homology"/>
<dbReference type="Gene3D" id="1.10.1740.10">
    <property type="match status" value="1"/>
</dbReference>
<dbReference type="InterPro" id="IPR007627">
    <property type="entry name" value="RNA_pol_sigma70_r2"/>
</dbReference>
<feature type="domain" description="RNA polymerase sigma factor 70 region 4 type 2" evidence="6">
    <location>
        <begin position="94"/>
        <end position="144"/>
    </location>
</feature>
<accession>A0A023BSA7</accession>
<dbReference type="InterPro" id="IPR013325">
    <property type="entry name" value="RNA_pol_sigma_r2"/>
</dbReference>
<keyword evidence="3" id="KW-0731">Sigma factor</keyword>
<dbReference type="SUPFAM" id="SSF88659">
    <property type="entry name" value="Sigma3 and sigma4 domains of RNA polymerase sigma factors"/>
    <property type="match status" value="1"/>
</dbReference>
<evidence type="ECO:0000259" key="5">
    <source>
        <dbReference type="Pfam" id="PF04542"/>
    </source>
</evidence>
<dbReference type="InterPro" id="IPR013324">
    <property type="entry name" value="RNA_pol_sigma_r3/r4-like"/>
</dbReference>
<keyword evidence="4" id="KW-0804">Transcription</keyword>
<dbReference type="OrthoDB" id="9795666at2"/>
<dbReference type="InterPro" id="IPR014284">
    <property type="entry name" value="RNA_pol_sigma-70_dom"/>
</dbReference>
<dbReference type="NCBIfam" id="TIGR02937">
    <property type="entry name" value="sigma70-ECF"/>
    <property type="match status" value="1"/>
</dbReference>
<evidence type="ECO:0000313" key="7">
    <source>
        <dbReference type="EMBL" id="EZH72871.1"/>
    </source>
</evidence>
<name>A0A023BSA7_9FLAO</name>
<dbReference type="InterPro" id="IPR036388">
    <property type="entry name" value="WH-like_DNA-bd_sf"/>
</dbReference>
<dbReference type="PANTHER" id="PTHR43133">
    <property type="entry name" value="RNA POLYMERASE ECF-TYPE SIGMA FACTO"/>
    <property type="match status" value="1"/>
</dbReference>
<dbReference type="Pfam" id="PF04542">
    <property type="entry name" value="Sigma70_r2"/>
    <property type="match status" value="1"/>
</dbReference>
<dbReference type="GO" id="GO:0003677">
    <property type="term" value="F:DNA binding"/>
    <property type="evidence" value="ECO:0007669"/>
    <property type="project" value="InterPro"/>
</dbReference>
<comment type="similarity">
    <text evidence="1">Belongs to the sigma-70 factor family. ECF subfamily.</text>
</comment>
<dbReference type="SUPFAM" id="SSF88946">
    <property type="entry name" value="Sigma2 domain of RNA polymerase sigma factors"/>
    <property type="match status" value="1"/>
</dbReference>
<organism evidence="7 8">
    <name type="scientific">Aquimarina atlantica</name>
    <dbReference type="NCBI Taxonomy" id="1317122"/>
    <lineage>
        <taxon>Bacteria</taxon>
        <taxon>Pseudomonadati</taxon>
        <taxon>Bacteroidota</taxon>
        <taxon>Flavobacteriia</taxon>
        <taxon>Flavobacteriales</taxon>
        <taxon>Flavobacteriaceae</taxon>
        <taxon>Aquimarina</taxon>
    </lineage>
</organism>
<dbReference type="AlphaFoldDB" id="A0A023BSA7"/>
<comment type="caution">
    <text evidence="7">The sequence shown here is derived from an EMBL/GenBank/DDBJ whole genome shotgun (WGS) entry which is preliminary data.</text>
</comment>
<dbReference type="Proteomes" id="UP000023541">
    <property type="component" value="Unassembled WGS sequence"/>
</dbReference>
<dbReference type="PANTHER" id="PTHR43133:SF62">
    <property type="entry name" value="RNA POLYMERASE SIGMA FACTOR SIGZ"/>
    <property type="match status" value="1"/>
</dbReference>
<dbReference type="InterPro" id="IPR039425">
    <property type="entry name" value="RNA_pol_sigma-70-like"/>
</dbReference>
<dbReference type="GO" id="GO:0016987">
    <property type="term" value="F:sigma factor activity"/>
    <property type="evidence" value="ECO:0007669"/>
    <property type="project" value="UniProtKB-KW"/>
</dbReference>
<dbReference type="STRING" id="1317122.ATO12_22345"/>